<evidence type="ECO:0000313" key="10">
    <source>
        <dbReference type="Proteomes" id="UP001179280"/>
    </source>
</evidence>
<evidence type="ECO:0000256" key="2">
    <source>
        <dbReference type="ARBA" id="ARBA00022618"/>
    </source>
</evidence>
<keyword evidence="10" id="KW-1185">Reference proteome</keyword>
<keyword evidence="3 6" id="KW-0717">Septation</keyword>
<evidence type="ECO:0000259" key="7">
    <source>
        <dbReference type="Pfam" id="PF03775"/>
    </source>
</evidence>
<dbReference type="HAMAP" id="MF_00267">
    <property type="entry name" value="MinC"/>
    <property type="match status" value="1"/>
</dbReference>
<dbReference type="Gene3D" id="2.160.20.70">
    <property type="match status" value="1"/>
</dbReference>
<sequence length="226" mass="25208">MSQGKSLVTIKGTKDGLTFLLDDRCSFEQLEHELKEKLSSNYYKSEKDDPHVYVKVNVGNRYITDSDREKLEQLITSESHLRIDQYESAVVTLKEAKAMEEQAQTVTMVRMIRSGQVVTIKGNVLLIGDVNPGGLLVATGNIYVMGALKGKVHAGSEGNEQAMICAAVMTPTHLQIASTWRNFADQTLEETQMRAAFLNKVENEIVIEKVQGLLDVEFLREKEAVS</sequence>
<dbReference type="Pfam" id="PF22642">
    <property type="entry name" value="MinC_N_1"/>
    <property type="match status" value="1"/>
</dbReference>
<dbReference type="InterPro" id="IPR005526">
    <property type="entry name" value="Septum_form_inhib_MinC_C"/>
</dbReference>
<comment type="function">
    <text evidence="6">Cell division inhibitor that blocks the formation of polar Z ring septums. Rapidly oscillates between the poles of the cell to destabilize FtsZ filaments that have formed before they mature into polar Z rings. Prevents FtsZ polymerization.</text>
</comment>
<comment type="subunit">
    <text evidence="5 6">Interacts with MinD and FtsZ.</text>
</comment>
<dbReference type="Proteomes" id="UP001179280">
    <property type="component" value="Unassembled WGS sequence"/>
</dbReference>
<evidence type="ECO:0000313" key="9">
    <source>
        <dbReference type="EMBL" id="MBM7838580.1"/>
    </source>
</evidence>
<dbReference type="Pfam" id="PF03775">
    <property type="entry name" value="MinC_C"/>
    <property type="match status" value="1"/>
</dbReference>
<comment type="caution">
    <text evidence="9">The sequence shown here is derived from an EMBL/GenBank/DDBJ whole genome shotgun (WGS) entry which is preliminary data.</text>
</comment>
<evidence type="ECO:0000256" key="3">
    <source>
        <dbReference type="ARBA" id="ARBA00023210"/>
    </source>
</evidence>
<accession>A0ABS2STJ8</accession>
<dbReference type="Gene3D" id="3.30.160.540">
    <property type="match status" value="1"/>
</dbReference>
<evidence type="ECO:0000256" key="5">
    <source>
        <dbReference type="ARBA" id="ARBA00046874"/>
    </source>
</evidence>
<feature type="domain" description="Septum formation inhibitor MinC C-terminal" evidence="7">
    <location>
        <begin position="110"/>
        <end position="208"/>
    </location>
</feature>
<dbReference type="PANTHER" id="PTHR34108:SF1">
    <property type="entry name" value="SEPTUM SITE-DETERMINING PROTEIN MINC"/>
    <property type="match status" value="1"/>
</dbReference>
<dbReference type="InterPro" id="IPR036145">
    <property type="entry name" value="MinC_C_sf"/>
</dbReference>
<keyword evidence="4 6" id="KW-0131">Cell cycle</keyword>
<comment type="similarity">
    <text evidence="1 6">Belongs to the MinC family.</text>
</comment>
<evidence type="ECO:0000256" key="1">
    <source>
        <dbReference type="ARBA" id="ARBA00006291"/>
    </source>
</evidence>
<dbReference type="InterPro" id="IPR055219">
    <property type="entry name" value="MinC_N_1"/>
</dbReference>
<dbReference type="PANTHER" id="PTHR34108">
    <property type="entry name" value="SEPTUM SITE-DETERMINING PROTEIN MINC"/>
    <property type="match status" value="1"/>
</dbReference>
<feature type="domain" description="Septum site-determining protein MinC N-terminal" evidence="8">
    <location>
        <begin position="8"/>
        <end position="85"/>
    </location>
</feature>
<proteinExistence type="inferred from homology"/>
<evidence type="ECO:0000256" key="4">
    <source>
        <dbReference type="ARBA" id="ARBA00023306"/>
    </source>
</evidence>
<keyword evidence="2 6" id="KW-0132">Cell division</keyword>
<organism evidence="9 10">
    <name type="scientific">Shouchella xiaoxiensis</name>
    <dbReference type="NCBI Taxonomy" id="766895"/>
    <lineage>
        <taxon>Bacteria</taxon>
        <taxon>Bacillati</taxon>
        <taxon>Bacillota</taxon>
        <taxon>Bacilli</taxon>
        <taxon>Bacillales</taxon>
        <taxon>Bacillaceae</taxon>
        <taxon>Shouchella</taxon>
    </lineage>
</organism>
<dbReference type="InterPro" id="IPR013033">
    <property type="entry name" value="MinC"/>
</dbReference>
<gene>
    <name evidence="6" type="primary">minC</name>
    <name evidence="9" type="ORF">JOC54_001836</name>
</gene>
<reference evidence="9" key="1">
    <citation type="submission" date="2021-01" db="EMBL/GenBank/DDBJ databases">
        <title>Genomic Encyclopedia of Type Strains, Phase IV (KMG-IV): sequencing the most valuable type-strain genomes for metagenomic binning, comparative biology and taxonomic classification.</title>
        <authorList>
            <person name="Goeker M."/>
        </authorList>
    </citation>
    <scope>NUCLEOTIDE SEQUENCE</scope>
    <source>
        <strain evidence="9">DSM 21943</strain>
    </source>
</reference>
<evidence type="ECO:0000256" key="6">
    <source>
        <dbReference type="HAMAP-Rule" id="MF_00267"/>
    </source>
</evidence>
<evidence type="ECO:0000259" key="8">
    <source>
        <dbReference type="Pfam" id="PF22642"/>
    </source>
</evidence>
<protein>
    <recommendedName>
        <fullName evidence="6">Probable septum site-determining protein MinC</fullName>
    </recommendedName>
</protein>
<dbReference type="InterPro" id="IPR016098">
    <property type="entry name" value="CAP/MinC_C"/>
</dbReference>
<dbReference type="EMBL" id="JAFBCV010000004">
    <property type="protein sequence ID" value="MBM7838580.1"/>
    <property type="molecule type" value="Genomic_DNA"/>
</dbReference>
<dbReference type="NCBIfam" id="TIGR01222">
    <property type="entry name" value="minC"/>
    <property type="match status" value="1"/>
</dbReference>
<name>A0ABS2STJ8_9BACI</name>
<dbReference type="RefSeq" id="WP_035419698.1">
    <property type="nucleotide sequence ID" value="NZ_JAFBCV010000004.1"/>
</dbReference>
<dbReference type="SUPFAM" id="SSF63848">
    <property type="entry name" value="Cell-division inhibitor MinC, C-terminal domain"/>
    <property type="match status" value="1"/>
</dbReference>